<dbReference type="GO" id="GO:0000976">
    <property type="term" value="F:transcription cis-regulatory region binding"/>
    <property type="evidence" value="ECO:0007669"/>
    <property type="project" value="TreeGrafter"/>
</dbReference>
<dbReference type="AlphaFoldDB" id="A0A087VVK8"/>
<dbReference type="Gene3D" id="1.10.10.10">
    <property type="entry name" value="Winged helix-like DNA-binding domain superfamily/Winged helix DNA-binding domain"/>
    <property type="match status" value="1"/>
</dbReference>
<dbReference type="CDD" id="cd06267">
    <property type="entry name" value="PBP1_LacI_sugar_binding-like"/>
    <property type="match status" value="1"/>
</dbReference>
<dbReference type="Pfam" id="PF08220">
    <property type="entry name" value="HTH_DeoR"/>
    <property type="match status" value="1"/>
</dbReference>
<dbReference type="Proteomes" id="UP000028569">
    <property type="component" value="Chromosome"/>
</dbReference>
<dbReference type="PROSITE" id="PS51000">
    <property type="entry name" value="HTH_DEOR_2"/>
    <property type="match status" value="1"/>
</dbReference>
<organism evidence="6 7">
    <name type="scientific">Bifidobacterium [indicum] DSM 20214 = LMG 11587</name>
    <dbReference type="NCBI Taxonomy" id="1341694"/>
    <lineage>
        <taxon>Bacteria</taxon>
        <taxon>Bacillati</taxon>
        <taxon>Actinomycetota</taxon>
        <taxon>Actinomycetes</taxon>
        <taxon>Bifidobacteriales</taxon>
        <taxon>Bifidobacteriaceae</taxon>
        <taxon>Bifidobacterium</taxon>
    </lineage>
</organism>
<dbReference type="GO" id="GO:0003700">
    <property type="term" value="F:DNA-binding transcription factor activity"/>
    <property type="evidence" value="ECO:0007669"/>
    <property type="project" value="InterPro"/>
</dbReference>
<protein>
    <submittedName>
        <fullName evidence="6">Transcriptional regulator</fullName>
    </submittedName>
</protein>
<dbReference type="KEGG" id="bii:BINDI_1145"/>
<dbReference type="InterPro" id="IPR036388">
    <property type="entry name" value="WH-like_DNA-bd_sf"/>
</dbReference>
<evidence type="ECO:0000313" key="6">
    <source>
        <dbReference type="EMBL" id="AIC92407.1"/>
    </source>
</evidence>
<keyword evidence="3" id="KW-0804">Transcription</keyword>
<dbReference type="PANTHER" id="PTHR30146:SF109">
    <property type="entry name" value="HTH-TYPE TRANSCRIPTIONAL REGULATOR GALS"/>
    <property type="match status" value="1"/>
</dbReference>
<evidence type="ECO:0000313" key="7">
    <source>
        <dbReference type="Proteomes" id="UP000028569"/>
    </source>
</evidence>
<dbReference type="InterPro" id="IPR046335">
    <property type="entry name" value="LacI/GalR-like_sensor"/>
</dbReference>
<proteinExistence type="predicted"/>
<dbReference type="InterPro" id="IPR036390">
    <property type="entry name" value="WH_DNA-bd_sf"/>
</dbReference>
<dbReference type="Gene3D" id="3.40.50.2300">
    <property type="match status" value="2"/>
</dbReference>
<dbReference type="OrthoDB" id="3252280at2"/>
<accession>A0A087VVK8</accession>
<evidence type="ECO:0000256" key="1">
    <source>
        <dbReference type="ARBA" id="ARBA00023015"/>
    </source>
</evidence>
<evidence type="ECO:0000259" key="5">
    <source>
        <dbReference type="PROSITE" id="PS51000"/>
    </source>
</evidence>
<dbReference type="PANTHER" id="PTHR30146">
    <property type="entry name" value="LACI-RELATED TRANSCRIPTIONAL REPRESSOR"/>
    <property type="match status" value="1"/>
</dbReference>
<feature type="region of interest" description="Disordered" evidence="4">
    <location>
        <begin position="1"/>
        <end position="28"/>
    </location>
</feature>
<feature type="compositionally biased region" description="Polar residues" evidence="4">
    <location>
        <begin position="108"/>
        <end position="118"/>
    </location>
</feature>
<dbReference type="InterPro" id="IPR028082">
    <property type="entry name" value="Peripla_BP_I"/>
</dbReference>
<dbReference type="EMBL" id="CP006018">
    <property type="protein sequence ID" value="AIC92407.1"/>
    <property type="molecule type" value="Genomic_DNA"/>
</dbReference>
<keyword evidence="2" id="KW-0238">DNA-binding</keyword>
<evidence type="ECO:0000256" key="3">
    <source>
        <dbReference type="ARBA" id="ARBA00023163"/>
    </source>
</evidence>
<evidence type="ECO:0000256" key="2">
    <source>
        <dbReference type="ARBA" id="ARBA00023125"/>
    </source>
</evidence>
<dbReference type="SMART" id="SM00420">
    <property type="entry name" value="HTH_DEOR"/>
    <property type="match status" value="1"/>
</dbReference>
<dbReference type="PRINTS" id="PR00037">
    <property type="entry name" value="HTHLACR"/>
</dbReference>
<gene>
    <name evidence="6" type="ORF">BINDI_1145</name>
</gene>
<dbReference type="Pfam" id="PF13377">
    <property type="entry name" value="Peripla_BP_3"/>
    <property type="match status" value="1"/>
</dbReference>
<reference evidence="6 7" key="1">
    <citation type="journal article" date="2014" name="Appl. Environ. Microbiol.">
        <title>Genomic encyclopedia of type strains of the genus Bifidobacterium.</title>
        <authorList>
            <person name="Milani C."/>
            <person name="Lugli G.A."/>
            <person name="Duranti S."/>
            <person name="Turroni F."/>
            <person name="Bottacini F."/>
            <person name="Mangifesta M."/>
            <person name="Sanchez B."/>
            <person name="Viappiani A."/>
            <person name="Mancabelli L."/>
            <person name="Taminiau B."/>
            <person name="Delcenserie V."/>
            <person name="Barrangou R."/>
            <person name="Margolles A."/>
            <person name="van Sinderen D."/>
            <person name="Ventura M."/>
        </authorList>
    </citation>
    <scope>NUCLEOTIDE SEQUENCE [LARGE SCALE GENOMIC DNA]</scope>
    <source>
        <strain evidence="6 7">LMG 11587</strain>
    </source>
</reference>
<dbReference type="InterPro" id="IPR018356">
    <property type="entry name" value="Tscrpt_reg_HTH_DeoR_CS"/>
</dbReference>
<dbReference type="InterPro" id="IPR001034">
    <property type="entry name" value="DeoR_HTH"/>
</dbReference>
<sequence>MTKHSDVQQDNPGNQPGLPTPPPQGWLPAQRRDMILNLLLRDDVVRVPDLARMMSTTEITIRRDLDALSKAGLIRRVRGGALSLNSTEAAPEAEEKPIREGPGASVGGASTHSMLESNPDNDLYSVGSLMSVSSGAPAIGSGQTSRGTIGVVLPEPSFFWPAVTEHIRQIARDLYNMDIVARETSYEDYPETGILDELSKTDHLRGIIVAPSINPAIAEATWRWLADSPLPVTVLEREPPLWSDHFIDSVHTNHPVGVRKALLHFRDHGHTRIGLALGYTPTSGDIELGWRLMMQDREDTMEEAFLLTGREAYEADDVNDIADAIIRTGATAVLVHPDYLSIAVAQALQQRGKHVPQDVSLISIDGYTTPSTRPLTVLRSSEFDLAQSALRLLTKRMGDRARQTEHVYIDPRLIDRGSVTRPHRES</sequence>
<dbReference type="SUPFAM" id="SSF46785">
    <property type="entry name" value="Winged helix' DNA-binding domain"/>
    <property type="match status" value="1"/>
</dbReference>
<dbReference type="SUPFAM" id="SSF53822">
    <property type="entry name" value="Periplasmic binding protein-like I"/>
    <property type="match status" value="1"/>
</dbReference>
<keyword evidence="1" id="KW-0805">Transcription regulation</keyword>
<keyword evidence="7" id="KW-1185">Reference proteome</keyword>
<dbReference type="RefSeq" id="WP_081830824.1">
    <property type="nucleotide sequence ID" value="NZ_CP006018.1"/>
</dbReference>
<name>A0A087VVK8_9BIFI</name>
<feature type="domain" description="HTH deoR-type" evidence="5">
    <location>
        <begin position="28"/>
        <end position="83"/>
    </location>
</feature>
<dbReference type="HOGENOM" id="CLU_037628_15_0_11"/>
<dbReference type="PROSITE" id="PS00894">
    <property type="entry name" value="HTH_DEOR_1"/>
    <property type="match status" value="1"/>
</dbReference>
<evidence type="ECO:0000256" key="4">
    <source>
        <dbReference type="SAM" id="MobiDB-lite"/>
    </source>
</evidence>
<feature type="region of interest" description="Disordered" evidence="4">
    <location>
        <begin position="85"/>
        <end position="118"/>
    </location>
</feature>